<organism evidence="4 5">
    <name type="scientific">Ridgeia piscesae</name>
    <name type="common">Tubeworm</name>
    <dbReference type="NCBI Taxonomy" id="27915"/>
    <lineage>
        <taxon>Eukaryota</taxon>
        <taxon>Metazoa</taxon>
        <taxon>Spiralia</taxon>
        <taxon>Lophotrochozoa</taxon>
        <taxon>Annelida</taxon>
        <taxon>Polychaeta</taxon>
        <taxon>Sedentaria</taxon>
        <taxon>Canalipalpata</taxon>
        <taxon>Sabellida</taxon>
        <taxon>Siboglinidae</taxon>
        <taxon>Ridgeia</taxon>
    </lineage>
</organism>
<keyword evidence="2" id="KW-0472">Membrane</keyword>
<dbReference type="InterPro" id="IPR035914">
    <property type="entry name" value="Sperma_CUB_dom_sf"/>
</dbReference>
<evidence type="ECO:0000259" key="3">
    <source>
        <dbReference type="PROSITE" id="PS50228"/>
    </source>
</evidence>
<dbReference type="Gene3D" id="2.60.120.740">
    <property type="match status" value="1"/>
</dbReference>
<evidence type="ECO:0000313" key="5">
    <source>
        <dbReference type="Proteomes" id="UP001209878"/>
    </source>
</evidence>
<name>A0AAD9P4N9_RIDPI</name>
<dbReference type="SUPFAM" id="SSF49854">
    <property type="entry name" value="Spermadhesin, CUB domain"/>
    <property type="match status" value="1"/>
</dbReference>
<gene>
    <name evidence="4" type="ORF">NP493_151g04037</name>
</gene>
<comment type="caution">
    <text evidence="4">The sequence shown here is derived from an EMBL/GenBank/DDBJ whole genome shotgun (WGS) entry which is preliminary data.</text>
</comment>
<reference evidence="4" key="1">
    <citation type="journal article" date="2023" name="Mol. Biol. Evol.">
        <title>Third-Generation Sequencing Reveals the Adaptive Role of the Epigenome in Three Deep-Sea Polychaetes.</title>
        <authorList>
            <person name="Perez M."/>
            <person name="Aroh O."/>
            <person name="Sun Y."/>
            <person name="Lan Y."/>
            <person name="Juniper S.K."/>
            <person name="Young C.R."/>
            <person name="Angers B."/>
            <person name="Qian P.Y."/>
        </authorList>
    </citation>
    <scope>NUCLEOTIDE SEQUENCE</scope>
    <source>
        <strain evidence="4">R07B-5</strain>
    </source>
</reference>
<keyword evidence="5" id="KW-1185">Reference proteome</keyword>
<sequence length="457" mass="49453">MSPQCVPSADMSTSLVSLALTCPRPCVPSVDMSTSLVSPALQEVCEREAFKAECADDEVVVVRRARYGRMKESRCITTAYGVIGCSVDVLFDLDDACSGRPACDAKVASLIPESVQPCPSDFRSYLEVAYECVQVANLARNQCRQVGLLELRGTSGYLSSSVAERTSCGSLDSPWLISVLPGQTIKLTLLDFGVARRRAAVEQMNVCTVYAIINEEAVKMSETLCGGITRRKLVYTSVSSSVTVRIVGKGKNGHFLLRYEATGCPNLPAPRHGWLQRMGDKLLYGCNDSLSQRHSLTCEGTVWSGSIKNCSTVSTVGAHVSGSWNVFALGHGMSVLIIVCIALSVGTIILMIGLVYLKRTRSRREAMMAHPGGAEATYQTAAPMLHETTTKPPAEPADQYQSATSSENDYYRTWQLQRHALPRTAAPPRGIPPSYSDQLGASGRGSLRGTYLRESEV</sequence>
<dbReference type="CDD" id="cd22823">
    <property type="entry name" value="Gal_Rha_Lectin"/>
    <property type="match status" value="1"/>
</dbReference>
<accession>A0AAD9P4N9</accession>
<feature type="region of interest" description="Disordered" evidence="1">
    <location>
        <begin position="422"/>
        <end position="457"/>
    </location>
</feature>
<dbReference type="AlphaFoldDB" id="A0AAD9P4N9"/>
<dbReference type="InterPro" id="IPR000922">
    <property type="entry name" value="Lectin_gal-bd_dom"/>
</dbReference>
<dbReference type="Proteomes" id="UP001209878">
    <property type="component" value="Unassembled WGS sequence"/>
</dbReference>
<dbReference type="Pfam" id="PF02140">
    <property type="entry name" value="SUEL_Lectin"/>
    <property type="match status" value="1"/>
</dbReference>
<evidence type="ECO:0000256" key="2">
    <source>
        <dbReference type="SAM" id="Phobius"/>
    </source>
</evidence>
<proteinExistence type="predicted"/>
<dbReference type="Gene3D" id="2.60.120.290">
    <property type="entry name" value="Spermadhesin, CUB domain"/>
    <property type="match status" value="1"/>
</dbReference>
<protein>
    <recommendedName>
        <fullName evidence="3">SUEL-type lectin domain-containing protein</fullName>
    </recommendedName>
</protein>
<dbReference type="EMBL" id="JAODUO010000151">
    <property type="protein sequence ID" value="KAK2187905.1"/>
    <property type="molecule type" value="Genomic_DNA"/>
</dbReference>
<feature type="domain" description="SUEL-type lectin" evidence="3">
    <location>
        <begin position="44"/>
        <end position="133"/>
    </location>
</feature>
<dbReference type="PROSITE" id="PS50228">
    <property type="entry name" value="SUEL_LECTIN"/>
    <property type="match status" value="1"/>
</dbReference>
<dbReference type="PANTHER" id="PTHR46780">
    <property type="entry name" value="PROTEIN EVA-1"/>
    <property type="match status" value="1"/>
</dbReference>
<feature type="transmembrane region" description="Helical" evidence="2">
    <location>
        <begin position="335"/>
        <end position="357"/>
    </location>
</feature>
<dbReference type="InterPro" id="IPR043159">
    <property type="entry name" value="Lectin_gal-bd_sf"/>
</dbReference>
<dbReference type="GO" id="GO:0030246">
    <property type="term" value="F:carbohydrate binding"/>
    <property type="evidence" value="ECO:0007669"/>
    <property type="project" value="InterPro"/>
</dbReference>
<keyword evidence="2" id="KW-0812">Transmembrane</keyword>
<keyword evidence="2" id="KW-1133">Transmembrane helix</keyword>
<evidence type="ECO:0000313" key="4">
    <source>
        <dbReference type="EMBL" id="KAK2187905.1"/>
    </source>
</evidence>
<evidence type="ECO:0000256" key="1">
    <source>
        <dbReference type="SAM" id="MobiDB-lite"/>
    </source>
</evidence>